<dbReference type="RefSeq" id="WP_345428184.1">
    <property type="nucleotide sequence ID" value="NZ_BAABHK010000001.1"/>
</dbReference>
<dbReference type="PANTHER" id="PTHR34853:SF1">
    <property type="entry name" value="LIPASE 5"/>
    <property type="match status" value="1"/>
</dbReference>
<dbReference type="Proteomes" id="UP001501442">
    <property type="component" value="Unassembled WGS sequence"/>
</dbReference>
<keyword evidence="3" id="KW-1185">Reference proteome</keyword>
<evidence type="ECO:0000256" key="1">
    <source>
        <dbReference type="SAM" id="SignalP"/>
    </source>
</evidence>
<keyword evidence="2" id="KW-0378">Hydrolase</keyword>
<name>A0ABP8TYR6_9ACTN</name>
<feature type="signal peptide" evidence="1">
    <location>
        <begin position="1"/>
        <end position="27"/>
    </location>
</feature>
<sequence>MQRTPLRTTLAACAAALALTPLSPAHAVAPTRGDVVSATRIAVMAKEKTAEYLATMSFGSPKPKYGVEVYRVVYRTIAVGGRPTTASGLVVLPRGKNRRLRTVVYEHGTNPTKKAAATVDPGSYDRAASILFAGAGFGTVAPDYLGLGLGPGRHPYMDHASETSASLDMLRAAEKVAARHGRVLDRRVRVTGFSQGGAAAMALGRVLQAKGRLAALAPVSGPYDVEHAEVPEGLHGTSLDPREVTFYLGYWLTSMNRLHHIYASPSEAFRQPYSATVETLFDGDHTPAEIVTGLPATPRELLTPAFIKRFDHPTGGLAQALRRNDDTCTSWTPHSPVRVYAAHGDKDVTIRNAESCVRALRARGVAAPLIDVGDTDHNGSALRSVPRIVTWFSSL</sequence>
<reference evidence="3" key="1">
    <citation type="journal article" date="2019" name="Int. J. Syst. Evol. Microbiol.">
        <title>The Global Catalogue of Microorganisms (GCM) 10K type strain sequencing project: providing services to taxonomists for standard genome sequencing and annotation.</title>
        <authorList>
            <consortium name="The Broad Institute Genomics Platform"/>
            <consortium name="The Broad Institute Genome Sequencing Center for Infectious Disease"/>
            <person name="Wu L."/>
            <person name="Ma J."/>
        </authorList>
    </citation>
    <scope>NUCLEOTIDE SEQUENCE [LARGE SCALE GENOMIC DNA]</scope>
    <source>
        <strain evidence="3">JCM 17939</strain>
    </source>
</reference>
<accession>A0ABP8TYR6</accession>
<dbReference type="GO" id="GO:0016787">
    <property type="term" value="F:hydrolase activity"/>
    <property type="evidence" value="ECO:0007669"/>
    <property type="project" value="UniProtKB-KW"/>
</dbReference>
<keyword evidence="1" id="KW-0732">Signal</keyword>
<feature type="chain" id="PRO_5046258113" evidence="1">
    <location>
        <begin position="28"/>
        <end position="395"/>
    </location>
</feature>
<dbReference type="Gene3D" id="3.40.50.1820">
    <property type="entry name" value="alpha/beta hydrolase"/>
    <property type="match status" value="1"/>
</dbReference>
<evidence type="ECO:0000313" key="2">
    <source>
        <dbReference type="EMBL" id="GAA4619780.1"/>
    </source>
</evidence>
<dbReference type="SUPFAM" id="SSF53474">
    <property type="entry name" value="alpha/beta-Hydrolases"/>
    <property type="match status" value="1"/>
</dbReference>
<gene>
    <name evidence="2" type="ORF">GCM10023196_001170</name>
</gene>
<comment type="caution">
    <text evidence="2">The sequence shown here is derived from an EMBL/GenBank/DDBJ whole genome shotgun (WGS) entry which is preliminary data.</text>
</comment>
<dbReference type="PANTHER" id="PTHR34853">
    <property type="match status" value="1"/>
</dbReference>
<dbReference type="EMBL" id="BAABHK010000001">
    <property type="protein sequence ID" value="GAA4619780.1"/>
    <property type="molecule type" value="Genomic_DNA"/>
</dbReference>
<dbReference type="PIRSF" id="PIRSF029171">
    <property type="entry name" value="Esterase_LipA"/>
    <property type="match status" value="1"/>
</dbReference>
<proteinExistence type="predicted"/>
<dbReference type="InterPro" id="IPR029058">
    <property type="entry name" value="AB_hydrolase_fold"/>
</dbReference>
<protein>
    <submittedName>
        <fullName evidence="2">Alpha/beta fold hydrolase</fullName>
    </submittedName>
</protein>
<dbReference type="InterPro" id="IPR005152">
    <property type="entry name" value="Lipase_secreted"/>
</dbReference>
<dbReference type="Gene3D" id="1.10.260.160">
    <property type="match status" value="1"/>
</dbReference>
<organism evidence="2 3">
    <name type="scientific">Actinoallomurus vinaceus</name>
    <dbReference type="NCBI Taxonomy" id="1080074"/>
    <lineage>
        <taxon>Bacteria</taxon>
        <taxon>Bacillati</taxon>
        <taxon>Actinomycetota</taxon>
        <taxon>Actinomycetes</taxon>
        <taxon>Streptosporangiales</taxon>
        <taxon>Thermomonosporaceae</taxon>
        <taxon>Actinoallomurus</taxon>
    </lineage>
</organism>
<evidence type="ECO:0000313" key="3">
    <source>
        <dbReference type="Proteomes" id="UP001501442"/>
    </source>
</evidence>